<dbReference type="RefSeq" id="WP_250748658.1">
    <property type="nucleotide sequence ID" value="NZ_CP098401.1"/>
</dbReference>
<reference evidence="1" key="1">
    <citation type="submission" date="2022-05" db="EMBL/GenBank/DDBJ databases">
        <title>Sphingomonas sp. strain RMG20 Genome sequencing and assembly.</title>
        <authorList>
            <person name="Kim I."/>
        </authorList>
    </citation>
    <scope>NUCLEOTIDE SEQUENCE</scope>
    <source>
        <strain evidence="1">RMG20</strain>
    </source>
</reference>
<dbReference type="EMBL" id="CP098401">
    <property type="protein sequence ID" value="URW74479.1"/>
    <property type="molecule type" value="Genomic_DNA"/>
</dbReference>
<protein>
    <recommendedName>
        <fullName evidence="3">DUF1570 domain-containing protein</fullName>
    </recommendedName>
</protein>
<dbReference type="Gene3D" id="1.25.40.10">
    <property type="entry name" value="Tetratricopeptide repeat domain"/>
    <property type="match status" value="1"/>
</dbReference>
<sequence>MIRPLGRSLAAAAATTVAVATPAAAEWREASSDHFIVYADSSESWLRNFAGRLERYDAALRLVRPVPEIDGLKSNRVVVYAVPSVEAVQKLCGRCGAVAGFYVPRVGGSVAFSARSGGDTARDISADVVLFHEYAHHYMLSKTEYAYPRWMTEGFAEFHATAKVDRDGDIDIGRPANHRAYNLINTRMPVTKVFDPPTKLDLQTQDQFYGRAWALYHMLTFDPARKSQLSTYLAAINNGKPGLVAAREAFGDLAALDKDLNAYIGRPIKFVPIKAAELKTGPIAVRTLNAAEAGMMLVRMQSDRGLNRAAALALIPEARRRAAAFPNDPAVQNALAEAEYDAGNDAEAEAAVDRVLAANPGDPQALLYKGRVLTRRAATAKIRDAKVWREARSWFLKANKADTDAAMPFVLFYRSFREQGIAPTPSAIAGLERAFELSPQDRGLRWNVAQQYLADGKMALARRTLLPLAYDPHGGDQAGFAARLIAAIDAGEAGAKLARERPTAAAAEGAAPTD</sequence>
<proteinExistence type="predicted"/>
<dbReference type="SUPFAM" id="SSF48452">
    <property type="entry name" value="TPR-like"/>
    <property type="match status" value="1"/>
</dbReference>
<gene>
    <name evidence="1" type="ORF">M9980_07745</name>
</gene>
<keyword evidence="2" id="KW-1185">Reference proteome</keyword>
<organism evidence="1 2">
    <name type="scientific">Sphingomonas donggukensis</name>
    <dbReference type="NCBI Taxonomy" id="2949093"/>
    <lineage>
        <taxon>Bacteria</taxon>
        <taxon>Pseudomonadati</taxon>
        <taxon>Pseudomonadota</taxon>
        <taxon>Alphaproteobacteria</taxon>
        <taxon>Sphingomonadales</taxon>
        <taxon>Sphingomonadaceae</taxon>
        <taxon>Sphingomonas</taxon>
    </lineage>
</organism>
<dbReference type="Pfam" id="PF13428">
    <property type="entry name" value="TPR_14"/>
    <property type="match status" value="1"/>
</dbReference>
<dbReference type="Proteomes" id="UP001055580">
    <property type="component" value="Chromosome"/>
</dbReference>
<evidence type="ECO:0000313" key="2">
    <source>
        <dbReference type="Proteomes" id="UP001055580"/>
    </source>
</evidence>
<dbReference type="InterPro" id="IPR011990">
    <property type="entry name" value="TPR-like_helical_dom_sf"/>
</dbReference>
<accession>A0ABY4TTF5</accession>
<evidence type="ECO:0000313" key="1">
    <source>
        <dbReference type="EMBL" id="URW74479.1"/>
    </source>
</evidence>
<name>A0ABY4TTF5_9SPHN</name>
<evidence type="ECO:0008006" key="3">
    <source>
        <dbReference type="Google" id="ProtNLM"/>
    </source>
</evidence>